<feature type="domain" description="Polysaccharide pyruvyl transferase" evidence="1">
    <location>
        <begin position="89"/>
        <end position="203"/>
    </location>
</feature>
<evidence type="ECO:0000313" key="3">
    <source>
        <dbReference type="Proteomes" id="UP001500929"/>
    </source>
</evidence>
<keyword evidence="2" id="KW-0808">Transferase</keyword>
<sequence>MSVEVVHWNPSRPVVSGKLGRWVPLRKRVDNFGDLLGPLIVAELVAREHLEEPSDERRLVSVGSIMRMARTGDTVWGTGVNGKSITETLPATALDVRAVRGPLTRSYLQERGIDAPPVFGDPGLLVGHLWDRATLRSDALEADHLVVPNLHDFRQVKSRRDVVNPTNEVWSVLKRIASAEFVVGSSLHGVIVAESFGVPARLVRSTTEPLFKYQDYYAGTGREDFSVAESIDSALEMGGEPLPVSWDSEALIAAFPRDLWSKGPVDGG</sequence>
<name>A0ABN3DRD4_9MICO</name>
<dbReference type="Proteomes" id="UP001500929">
    <property type="component" value="Unassembled WGS sequence"/>
</dbReference>
<dbReference type="RefSeq" id="WP_259480992.1">
    <property type="nucleotide sequence ID" value="NZ_BAAAQY010000007.1"/>
</dbReference>
<reference evidence="2 3" key="1">
    <citation type="journal article" date="2019" name="Int. J. Syst. Evol. Microbiol.">
        <title>The Global Catalogue of Microorganisms (GCM) 10K type strain sequencing project: providing services to taxonomists for standard genome sequencing and annotation.</title>
        <authorList>
            <consortium name="The Broad Institute Genomics Platform"/>
            <consortium name="The Broad Institute Genome Sequencing Center for Infectious Disease"/>
            <person name="Wu L."/>
            <person name="Ma J."/>
        </authorList>
    </citation>
    <scope>NUCLEOTIDE SEQUENCE [LARGE SCALE GENOMIC DNA]</scope>
    <source>
        <strain evidence="2 3">JCM 16117</strain>
    </source>
</reference>
<gene>
    <name evidence="2" type="ORF">GCM10009851_26240</name>
</gene>
<dbReference type="Pfam" id="PF04230">
    <property type="entry name" value="PS_pyruv_trans"/>
    <property type="match status" value="1"/>
</dbReference>
<proteinExistence type="predicted"/>
<evidence type="ECO:0000313" key="2">
    <source>
        <dbReference type="EMBL" id="GAA2239629.1"/>
    </source>
</evidence>
<accession>A0ABN3DRD4</accession>
<dbReference type="InterPro" id="IPR007345">
    <property type="entry name" value="Polysacch_pyruvyl_Trfase"/>
</dbReference>
<dbReference type="GO" id="GO:0016740">
    <property type="term" value="F:transferase activity"/>
    <property type="evidence" value="ECO:0007669"/>
    <property type="project" value="UniProtKB-KW"/>
</dbReference>
<keyword evidence="3" id="KW-1185">Reference proteome</keyword>
<protein>
    <submittedName>
        <fullName evidence="2">Polysaccharide pyruvyl transferase family protein</fullName>
    </submittedName>
</protein>
<dbReference type="EMBL" id="BAAAQY010000007">
    <property type="protein sequence ID" value="GAA2239629.1"/>
    <property type="molecule type" value="Genomic_DNA"/>
</dbReference>
<comment type="caution">
    <text evidence="2">The sequence shown here is derived from an EMBL/GenBank/DDBJ whole genome shotgun (WGS) entry which is preliminary data.</text>
</comment>
<evidence type="ECO:0000259" key="1">
    <source>
        <dbReference type="Pfam" id="PF04230"/>
    </source>
</evidence>
<organism evidence="2 3">
    <name type="scientific">Herbiconiux moechotypicola</name>
    <dbReference type="NCBI Taxonomy" id="637393"/>
    <lineage>
        <taxon>Bacteria</taxon>
        <taxon>Bacillati</taxon>
        <taxon>Actinomycetota</taxon>
        <taxon>Actinomycetes</taxon>
        <taxon>Micrococcales</taxon>
        <taxon>Microbacteriaceae</taxon>
        <taxon>Herbiconiux</taxon>
    </lineage>
</organism>